<evidence type="ECO:0000313" key="7">
    <source>
        <dbReference type="EMBL" id="RFU38357.1"/>
    </source>
</evidence>
<comment type="similarity">
    <text evidence="1">Belongs to the FAD-dependent oxidoreductase family.</text>
</comment>
<dbReference type="Proteomes" id="UP000261811">
    <property type="component" value="Unassembled WGS sequence"/>
</dbReference>
<organism evidence="7 8">
    <name type="scientific">Actinomadura logoneensis</name>
    <dbReference type="NCBI Taxonomy" id="2293572"/>
    <lineage>
        <taxon>Bacteria</taxon>
        <taxon>Bacillati</taxon>
        <taxon>Actinomycetota</taxon>
        <taxon>Actinomycetes</taxon>
        <taxon>Streptosporangiales</taxon>
        <taxon>Thermomonosporaceae</taxon>
        <taxon>Actinomadura</taxon>
    </lineage>
</organism>
<reference evidence="7 8" key="1">
    <citation type="submission" date="2018-08" db="EMBL/GenBank/DDBJ databases">
        <title>Actinomadura jelena sp. nov., a novel Actinomycete isolated from soil in Chad.</title>
        <authorList>
            <person name="Shi L."/>
        </authorList>
    </citation>
    <scope>NUCLEOTIDE SEQUENCE [LARGE SCALE GENOMIC DNA]</scope>
    <source>
        <strain evidence="7 8">NEAU-G17</strain>
    </source>
</reference>
<evidence type="ECO:0000256" key="3">
    <source>
        <dbReference type="ARBA" id="ARBA00022827"/>
    </source>
</evidence>
<dbReference type="EMBL" id="QURH01000821">
    <property type="protein sequence ID" value="RFU38357.1"/>
    <property type="molecule type" value="Genomic_DNA"/>
</dbReference>
<dbReference type="RefSeq" id="WP_117360145.1">
    <property type="nucleotide sequence ID" value="NZ_QURH01000821.1"/>
</dbReference>
<evidence type="ECO:0000259" key="6">
    <source>
        <dbReference type="Pfam" id="PF07992"/>
    </source>
</evidence>
<dbReference type="OrthoDB" id="3248171at2"/>
<dbReference type="GO" id="GO:0050660">
    <property type="term" value="F:flavin adenine dinucleotide binding"/>
    <property type="evidence" value="ECO:0007669"/>
    <property type="project" value="TreeGrafter"/>
</dbReference>
<feature type="domain" description="FAD/NAD(P)-binding" evidence="6">
    <location>
        <begin position="4"/>
        <end position="272"/>
    </location>
</feature>
<dbReference type="InterPro" id="IPR036188">
    <property type="entry name" value="FAD/NAD-bd_sf"/>
</dbReference>
<dbReference type="PANTHER" id="PTHR43735:SF3">
    <property type="entry name" value="FERROPTOSIS SUPPRESSOR PROTEIN 1"/>
    <property type="match status" value="1"/>
</dbReference>
<dbReference type="SUPFAM" id="SSF51905">
    <property type="entry name" value="FAD/NAD(P)-binding domain"/>
    <property type="match status" value="1"/>
</dbReference>
<keyword evidence="4" id="KW-0560">Oxidoreductase</keyword>
<accession>A0A372JEC1</accession>
<dbReference type="Pfam" id="PF07992">
    <property type="entry name" value="Pyr_redox_2"/>
    <property type="match status" value="1"/>
</dbReference>
<proteinExistence type="inferred from homology"/>
<keyword evidence="3" id="KW-0274">FAD</keyword>
<sequence length="385" mass="40596">MDETVVVVGGGYGGAAVAKALDAHADVVLVEPRDAFVHSAGSLRALVRPEWAPNMFFRYDRLLSRGRVVRARAASVDAAGVTLESGERIDAGHVVLASGSGYPYPAKTRTDVAAEALAQLRETHRELAGAARVLIAGAGPVGLELAGEIKAVWPDKQVTIVDPAERIVPAFAPEMRADLHRQLDERGIGLRLGTRLSAEPPVEPGRARTFTVDGITADIWFRAYGVDVRTSHLGPDLAAARTPAGRVRVTPHLNVEGFPNVYALGDVTDLDEAKMAGYAMRHAEVVAANIAARVRGEEPTETYTPSPIPSVLLPLGPDGGVGQFPTPDGPLVVSAETVAEYKGRDLFIDRFVELFGTEPLTEAEAASGAVPAAEAASEAVSAGRR</sequence>
<evidence type="ECO:0000313" key="8">
    <source>
        <dbReference type="Proteomes" id="UP000261811"/>
    </source>
</evidence>
<dbReference type="GO" id="GO:0005737">
    <property type="term" value="C:cytoplasm"/>
    <property type="evidence" value="ECO:0007669"/>
    <property type="project" value="TreeGrafter"/>
</dbReference>
<name>A0A372JEC1_9ACTN</name>
<evidence type="ECO:0000256" key="2">
    <source>
        <dbReference type="ARBA" id="ARBA00022630"/>
    </source>
</evidence>
<protein>
    <submittedName>
        <fullName evidence="7">FAD-dependent oxidoreductase</fullName>
    </submittedName>
</protein>
<dbReference type="InterPro" id="IPR023753">
    <property type="entry name" value="FAD/NAD-binding_dom"/>
</dbReference>
<dbReference type="PRINTS" id="PR00368">
    <property type="entry name" value="FADPNR"/>
</dbReference>
<keyword evidence="2" id="KW-0285">Flavoprotein</keyword>
<keyword evidence="8" id="KW-1185">Reference proteome</keyword>
<comment type="caution">
    <text evidence="7">The sequence shown here is derived from an EMBL/GenBank/DDBJ whole genome shotgun (WGS) entry which is preliminary data.</text>
</comment>
<evidence type="ECO:0000256" key="1">
    <source>
        <dbReference type="ARBA" id="ARBA00006442"/>
    </source>
</evidence>
<feature type="region of interest" description="Disordered" evidence="5">
    <location>
        <begin position="366"/>
        <end position="385"/>
    </location>
</feature>
<gene>
    <name evidence="7" type="ORF">DZF91_28130</name>
</gene>
<dbReference type="PANTHER" id="PTHR43735">
    <property type="entry name" value="APOPTOSIS-INDUCING FACTOR 1"/>
    <property type="match status" value="1"/>
</dbReference>
<evidence type="ECO:0000256" key="5">
    <source>
        <dbReference type="SAM" id="MobiDB-lite"/>
    </source>
</evidence>
<dbReference type="Gene3D" id="3.50.50.100">
    <property type="match status" value="1"/>
</dbReference>
<evidence type="ECO:0000256" key="4">
    <source>
        <dbReference type="ARBA" id="ARBA00023002"/>
    </source>
</evidence>
<dbReference type="GO" id="GO:0004174">
    <property type="term" value="F:electron-transferring-flavoprotein dehydrogenase activity"/>
    <property type="evidence" value="ECO:0007669"/>
    <property type="project" value="TreeGrafter"/>
</dbReference>
<dbReference type="AlphaFoldDB" id="A0A372JEC1"/>